<comment type="caution">
    <text evidence="2">The sequence shown here is derived from an EMBL/GenBank/DDBJ whole genome shotgun (WGS) entry which is preliminary data.</text>
</comment>
<gene>
    <name evidence="2" type="ORF">IW261DRAFT_1453797</name>
</gene>
<proteinExistence type="predicted"/>
<feature type="compositionally biased region" description="Polar residues" evidence="1">
    <location>
        <begin position="415"/>
        <end position="432"/>
    </location>
</feature>
<feature type="region of interest" description="Disordered" evidence="1">
    <location>
        <begin position="392"/>
        <end position="432"/>
    </location>
</feature>
<evidence type="ECO:0000256" key="1">
    <source>
        <dbReference type="SAM" id="MobiDB-lite"/>
    </source>
</evidence>
<sequence>MADFDKRVTRSSSKSRPRRSMSADSKRQIPHAESAAHFVSDIDLVQPQEPFLEAASSKKSDKASVNSEERGRRGAQSDGSSSKTGKRAKSADALSCSALGAKSLAGISPSAKLSFSSYAHDRKIISLSNIPLGPGAGKTVDALEEINEMLKFYEDMTKYMKPPIEKNELPAVDKGVEEVRDHFLMQLGEFPGDEDTAQLPQSLWEVLLGRLSPLLWASVGGYSKLLAATSPNKAEARHDWDVLLHFGFMAAEEPASGRVVLERAVSLSRNIAADVMMASPNSNGAKFKACASQMHAIASAIAHGGLTTGSKSDALLLQATEFALFALKHSLASNNLFSKSARARKAILRRSGDEPELGIVDAILTVPLEGTQLVQEPLIRVAETRSTLRASTRALSADDIAEPEEELAVSEEVAQTQGSSRPGSKHAWSTKSRSHLASITEDRGGIGRAPQPQTEKKKEYDWKLLQPFAVTCSETRSATKMALPAGVVMNIQDLFTKLLLAVLFAEYKKLTQTYAKAVVQAKLYLEASVRYLASLGVTKEAVFALATDGVEGALLMAWCSTDSETVYIVERNVRTFNISSPVEVYHFVTVLLRLREYGDTRLKKAVEAALKAEDFKQTSWNKTTQFNGMESA</sequence>
<dbReference type="AlphaFoldDB" id="A0AA39PKW5"/>
<evidence type="ECO:0000313" key="3">
    <source>
        <dbReference type="Proteomes" id="UP001175227"/>
    </source>
</evidence>
<keyword evidence="3" id="KW-1185">Reference proteome</keyword>
<dbReference type="EMBL" id="JAUEPR010000004">
    <property type="protein sequence ID" value="KAK0486106.1"/>
    <property type="molecule type" value="Genomic_DNA"/>
</dbReference>
<dbReference type="Proteomes" id="UP001175227">
    <property type="component" value="Unassembled WGS sequence"/>
</dbReference>
<evidence type="ECO:0000313" key="2">
    <source>
        <dbReference type="EMBL" id="KAK0486106.1"/>
    </source>
</evidence>
<protein>
    <submittedName>
        <fullName evidence="2">Uncharacterized protein</fullName>
    </submittedName>
</protein>
<feature type="compositionally biased region" description="Acidic residues" evidence="1">
    <location>
        <begin position="399"/>
        <end position="409"/>
    </location>
</feature>
<name>A0AA39PKW5_9AGAR</name>
<feature type="region of interest" description="Disordered" evidence="1">
    <location>
        <begin position="1"/>
        <end position="92"/>
    </location>
</feature>
<organism evidence="2 3">
    <name type="scientific">Armillaria novae-zelandiae</name>
    <dbReference type="NCBI Taxonomy" id="153914"/>
    <lineage>
        <taxon>Eukaryota</taxon>
        <taxon>Fungi</taxon>
        <taxon>Dikarya</taxon>
        <taxon>Basidiomycota</taxon>
        <taxon>Agaricomycotina</taxon>
        <taxon>Agaricomycetes</taxon>
        <taxon>Agaricomycetidae</taxon>
        <taxon>Agaricales</taxon>
        <taxon>Marasmiineae</taxon>
        <taxon>Physalacriaceae</taxon>
        <taxon>Armillaria</taxon>
    </lineage>
</organism>
<feature type="compositionally biased region" description="Basic and acidic residues" evidence="1">
    <location>
        <begin position="56"/>
        <end position="72"/>
    </location>
</feature>
<reference evidence="2" key="1">
    <citation type="submission" date="2023-06" db="EMBL/GenBank/DDBJ databases">
        <authorList>
            <consortium name="Lawrence Berkeley National Laboratory"/>
            <person name="Ahrendt S."/>
            <person name="Sahu N."/>
            <person name="Indic B."/>
            <person name="Wong-Bajracharya J."/>
            <person name="Merenyi Z."/>
            <person name="Ke H.-M."/>
            <person name="Monk M."/>
            <person name="Kocsube S."/>
            <person name="Drula E."/>
            <person name="Lipzen A."/>
            <person name="Balint B."/>
            <person name="Henrissat B."/>
            <person name="Andreopoulos B."/>
            <person name="Martin F.M."/>
            <person name="Harder C.B."/>
            <person name="Rigling D."/>
            <person name="Ford K.L."/>
            <person name="Foster G.D."/>
            <person name="Pangilinan J."/>
            <person name="Papanicolaou A."/>
            <person name="Barry K."/>
            <person name="LaButti K."/>
            <person name="Viragh M."/>
            <person name="Koriabine M."/>
            <person name="Yan M."/>
            <person name="Riley R."/>
            <person name="Champramary S."/>
            <person name="Plett K.L."/>
            <person name="Tsai I.J."/>
            <person name="Slot J."/>
            <person name="Sipos G."/>
            <person name="Plett J."/>
            <person name="Nagy L.G."/>
            <person name="Grigoriev I.V."/>
        </authorList>
    </citation>
    <scope>NUCLEOTIDE SEQUENCE</scope>
    <source>
        <strain evidence="2">ICMP 16352</strain>
    </source>
</reference>
<accession>A0AA39PKW5</accession>